<dbReference type="SFLD" id="SFLDS00003">
    <property type="entry name" value="Haloacid_Dehalogenase"/>
    <property type="match status" value="1"/>
</dbReference>
<dbReference type="InterPro" id="IPR011949">
    <property type="entry name" value="HAD-SF_hydro_IA_REG-2-like"/>
</dbReference>
<dbReference type="GO" id="GO:0016787">
    <property type="term" value="F:hydrolase activity"/>
    <property type="evidence" value="ECO:0007669"/>
    <property type="project" value="UniProtKB-KW"/>
</dbReference>
<dbReference type="Gene3D" id="1.10.150.720">
    <property type="entry name" value="Haloacid dehalogenase-like hydrolase"/>
    <property type="match status" value="1"/>
</dbReference>
<organism evidence="1 2">
    <name type="scientific">Microseira wollei NIES-4236</name>
    <dbReference type="NCBI Taxonomy" id="2530354"/>
    <lineage>
        <taxon>Bacteria</taxon>
        <taxon>Bacillati</taxon>
        <taxon>Cyanobacteriota</taxon>
        <taxon>Cyanophyceae</taxon>
        <taxon>Oscillatoriophycideae</taxon>
        <taxon>Aerosakkonematales</taxon>
        <taxon>Aerosakkonemataceae</taxon>
        <taxon>Microseira</taxon>
    </lineage>
</organism>
<dbReference type="Proteomes" id="UP001050975">
    <property type="component" value="Unassembled WGS sequence"/>
</dbReference>
<keyword evidence="2" id="KW-1185">Reference proteome</keyword>
<dbReference type="InterPro" id="IPR051828">
    <property type="entry name" value="HAD-like_hydrolase_domain"/>
</dbReference>
<reference evidence="1" key="1">
    <citation type="submission" date="2019-10" db="EMBL/GenBank/DDBJ databases">
        <title>Draft genome sequece of Microseira wollei NIES-4236.</title>
        <authorList>
            <person name="Yamaguchi H."/>
            <person name="Suzuki S."/>
            <person name="Kawachi M."/>
        </authorList>
    </citation>
    <scope>NUCLEOTIDE SEQUENCE</scope>
    <source>
        <strain evidence="1">NIES-4236</strain>
    </source>
</reference>
<dbReference type="InterPro" id="IPR044924">
    <property type="entry name" value="HAD-SF_hydro_IA_REG-2-like_cap"/>
</dbReference>
<evidence type="ECO:0000313" key="2">
    <source>
        <dbReference type="Proteomes" id="UP001050975"/>
    </source>
</evidence>
<sequence length="214" mass="23702">MIQPKVIFLDAVGTLFGVKGSVGEVYGEIARDFGVDVPASVLDAAFYKSFQQSSPMAFPGVEPEQIVAREFEWWSAIARSTFQAVGAIDQFSDFETFFIQLYTHFATALPWTVYPDVRPALEHWHNAGIKLGVLSNFDSRLYLVLKALDLAEFFTSITISTEVGAAKPEPEIFIKGLEKHECAAEAAWHIGDSFDADYQGANAVGIRGIWLKRT</sequence>
<dbReference type="InterPro" id="IPR036412">
    <property type="entry name" value="HAD-like_sf"/>
</dbReference>
<dbReference type="CDD" id="cd16415">
    <property type="entry name" value="HAD_dREG-2_like"/>
    <property type="match status" value="1"/>
</dbReference>
<dbReference type="SUPFAM" id="SSF56784">
    <property type="entry name" value="HAD-like"/>
    <property type="match status" value="1"/>
</dbReference>
<accession>A0AAV3X7T9</accession>
<dbReference type="PRINTS" id="PR00413">
    <property type="entry name" value="HADHALOGNASE"/>
</dbReference>
<comment type="caution">
    <text evidence="1">The sequence shown here is derived from an EMBL/GenBank/DDBJ whole genome shotgun (WGS) entry which is preliminary data.</text>
</comment>
<dbReference type="RefSeq" id="WP_226575631.1">
    <property type="nucleotide sequence ID" value="NZ_BLAY01000011.1"/>
</dbReference>
<dbReference type="PANTHER" id="PTHR46191:SF2">
    <property type="entry name" value="HALOACID DEHALOGENASE-LIKE HYDROLASE DOMAIN-CONTAINING PROTEIN 3"/>
    <property type="match status" value="1"/>
</dbReference>
<dbReference type="SFLD" id="SFLDG01129">
    <property type="entry name" value="C1.5:_HAD__Beta-PGM__Phosphata"/>
    <property type="match status" value="1"/>
</dbReference>
<dbReference type="Pfam" id="PF00702">
    <property type="entry name" value="Hydrolase"/>
    <property type="match status" value="1"/>
</dbReference>
<dbReference type="InterPro" id="IPR006439">
    <property type="entry name" value="HAD-SF_hydro_IA"/>
</dbReference>
<dbReference type="Gene3D" id="3.40.50.1000">
    <property type="entry name" value="HAD superfamily/HAD-like"/>
    <property type="match status" value="1"/>
</dbReference>
<dbReference type="NCBIfam" id="TIGR02252">
    <property type="entry name" value="DREG-2"/>
    <property type="match status" value="1"/>
</dbReference>
<dbReference type="NCBIfam" id="TIGR01549">
    <property type="entry name" value="HAD-SF-IA-v1"/>
    <property type="match status" value="1"/>
</dbReference>
<proteinExistence type="predicted"/>
<keyword evidence="1" id="KW-0378">Hydrolase</keyword>
<dbReference type="PANTHER" id="PTHR46191">
    <property type="match status" value="1"/>
</dbReference>
<dbReference type="InterPro" id="IPR023214">
    <property type="entry name" value="HAD_sf"/>
</dbReference>
<evidence type="ECO:0000313" key="1">
    <source>
        <dbReference type="EMBL" id="GET36292.1"/>
    </source>
</evidence>
<gene>
    <name evidence="1" type="ORF">MiSe_10400</name>
</gene>
<dbReference type="AlphaFoldDB" id="A0AAV3X7T9"/>
<dbReference type="EMBL" id="BLAY01000011">
    <property type="protein sequence ID" value="GET36292.1"/>
    <property type="molecule type" value="Genomic_DNA"/>
</dbReference>
<protein>
    <submittedName>
        <fullName evidence="1">HAD-superfamily hydrolase, subfamily IA, variant 1</fullName>
    </submittedName>
</protein>
<name>A0AAV3X7T9_9CYAN</name>